<dbReference type="EMBL" id="BGPR01004717">
    <property type="protein sequence ID" value="GBN02616.1"/>
    <property type="molecule type" value="Genomic_DNA"/>
</dbReference>
<comment type="caution">
    <text evidence="1">The sequence shown here is derived from an EMBL/GenBank/DDBJ whole genome shotgun (WGS) entry which is preliminary data.</text>
</comment>
<reference evidence="1 2" key="1">
    <citation type="journal article" date="2019" name="Sci. Rep.">
        <title>Orb-weaving spider Araneus ventricosus genome elucidates the spidroin gene catalogue.</title>
        <authorList>
            <person name="Kono N."/>
            <person name="Nakamura H."/>
            <person name="Ohtoshi R."/>
            <person name="Moran D.A.P."/>
            <person name="Shinohara A."/>
            <person name="Yoshida Y."/>
            <person name="Fujiwara M."/>
            <person name="Mori M."/>
            <person name="Tomita M."/>
            <person name="Arakawa K."/>
        </authorList>
    </citation>
    <scope>NUCLEOTIDE SEQUENCE [LARGE SCALE GENOMIC DNA]</scope>
</reference>
<organism evidence="1 2">
    <name type="scientific">Araneus ventricosus</name>
    <name type="common">Orbweaver spider</name>
    <name type="synonym">Epeira ventricosa</name>
    <dbReference type="NCBI Taxonomy" id="182803"/>
    <lineage>
        <taxon>Eukaryota</taxon>
        <taxon>Metazoa</taxon>
        <taxon>Ecdysozoa</taxon>
        <taxon>Arthropoda</taxon>
        <taxon>Chelicerata</taxon>
        <taxon>Arachnida</taxon>
        <taxon>Araneae</taxon>
        <taxon>Araneomorphae</taxon>
        <taxon>Entelegynae</taxon>
        <taxon>Araneoidea</taxon>
        <taxon>Araneidae</taxon>
        <taxon>Araneus</taxon>
    </lineage>
</organism>
<protein>
    <submittedName>
        <fullName evidence="1">Uncharacterized protein</fullName>
    </submittedName>
</protein>
<accession>A0A4Y2KLJ7</accession>
<keyword evidence="2" id="KW-1185">Reference proteome</keyword>
<sequence>MFTFDVFVRPFIRCDVLFDRILRRMTTLQEKAQTLWWFIETKSITQNTEKLQNSIPEKSSIEKQYLAVEKKFLETGSVLNKKSPGRPCTTDVDVERV</sequence>
<dbReference type="AlphaFoldDB" id="A0A4Y2KLJ7"/>
<name>A0A4Y2KLJ7_ARAVE</name>
<gene>
    <name evidence="1" type="ORF">AVEN_179870_1</name>
</gene>
<evidence type="ECO:0000313" key="1">
    <source>
        <dbReference type="EMBL" id="GBN02616.1"/>
    </source>
</evidence>
<dbReference type="OrthoDB" id="10492351at2759"/>
<dbReference type="Proteomes" id="UP000499080">
    <property type="component" value="Unassembled WGS sequence"/>
</dbReference>
<proteinExistence type="predicted"/>
<evidence type="ECO:0000313" key="2">
    <source>
        <dbReference type="Proteomes" id="UP000499080"/>
    </source>
</evidence>